<dbReference type="SUPFAM" id="SSF51735">
    <property type="entry name" value="NAD(P)-binding Rossmann-fold domains"/>
    <property type="match status" value="1"/>
</dbReference>
<evidence type="ECO:0000256" key="1">
    <source>
        <dbReference type="SAM" id="MobiDB-lite"/>
    </source>
</evidence>
<dbReference type="Gene3D" id="3.40.50.720">
    <property type="entry name" value="NAD(P)-binding Rossmann-like Domain"/>
    <property type="match status" value="1"/>
</dbReference>
<sequence>MELGKEGATVYVTGTSSRADESRGNKGGRFGLGSKKIQGKYLTNEDVGGPGTVDDTADEVTAAGGLGIPVLCNHADDEQVKQLFEQVEEEQGRLDILINNVFRVPPGGADSLSGKFWTLGMELFDVLHDVGVRSHYASTVFAMPLMLRSRKTSTKLDRPFIGMISSFGGNSYTFNVPYGVAKGAVDRMAKDMAIELNNEDVCVLSFYPGLVMTERTERMVESGEWERDVGLPVENAESPRFTGRAVVAVATDPNNMEKSGTFQVVAELADEYGFTDVDGKKPPSIRSLKFLLPSYAFDEETRKKIPDWMIPDWKLPFSVMAQGRPPDKDDEPRSI</sequence>
<feature type="region of interest" description="Disordered" evidence="1">
    <location>
        <begin position="1"/>
        <end position="31"/>
    </location>
</feature>
<dbReference type="EMBL" id="HBGK01013971">
    <property type="protein sequence ID" value="CAD9278301.1"/>
    <property type="molecule type" value="Transcribed_RNA"/>
</dbReference>
<protein>
    <submittedName>
        <fullName evidence="3">Uncharacterized protein</fullName>
    </submittedName>
</protein>
<evidence type="ECO:0000313" key="2">
    <source>
        <dbReference type="EMBL" id="CAD9278299.1"/>
    </source>
</evidence>
<dbReference type="AlphaFoldDB" id="A0A6U5IRZ3"/>
<reference evidence="3" key="1">
    <citation type="submission" date="2021-01" db="EMBL/GenBank/DDBJ databases">
        <authorList>
            <person name="Corre E."/>
            <person name="Pelletier E."/>
            <person name="Niang G."/>
            <person name="Scheremetjew M."/>
            <person name="Finn R."/>
            <person name="Kale V."/>
            <person name="Holt S."/>
            <person name="Cochrane G."/>
            <person name="Meng A."/>
            <person name="Brown T."/>
            <person name="Cohen L."/>
        </authorList>
    </citation>
    <scope>NUCLEOTIDE SEQUENCE</scope>
    <source>
        <strain evidence="3">CCMP 410</strain>
    </source>
</reference>
<dbReference type="InterPro" id="IPR002347">
    <property type="entry name" value="SDR_fam"/>
</dbReference>
<accession>A0A6U5IRZ3</accession>
<dbReference type="PANTHER" id="PTHR44147">
    <property type="entry name" value="DEHYDROGENASE/REDUCTASE SDR FAMILY MEMBER 1"/>
    <property type="match status" value="1"/>
</dbReference>
<dbReference type="PANTHER" id="PTHR44147:SF2">
    <property type="entry name" value="DEHYDROGENASE_REDUCTASE SDR FAMILY MEMBER 1"/>
    <property type="match status" value="1"/>
</dbReference>
<dbReference type="EMBL" id="HBGK01013969">
    <property type="protein sequence ID" value="CAD9278299.1"/>
    <property type="molecule type" value="Transcribed_RNA"/>
</dbReference>
<evidence type="ECO:0000313" key="3">
    <source>
        <dbReference type="EMBL" id="CAD9278301.1"/>
    </source>
</evidence>
<dbReference type="InterPro" id="IPR036291">
    <property type="entry name" value="NAD(P)-bd_dom_sf"/>
</dbReference>
<dbReference type="Pfam" id="PF13561">
    <property type="entry name" value="adh_short_C2"/>
    <property type="match status" value="1"/>
</dbReference>
<gene>
    <name evidence="2" type="ORF">GOCE00092_LOCUS7208</name>
    <name evidence="3" type="ORF">GOCE00092_LOCUS7210</name>
</gene>
<dbReference type="PRINTS" id="PR00081">
    <property type="entry name" value="GDHRDH"/>
</dbReference>
<organism evidence="3">
    <name type="scientific">Grammatophora oceanica</name>
    <dbReference type="NCBI Taxonomy" id="210454"/>
    <lineage>
        <taxon>Eukaryota</taxon>
        <taxon>Sar</taxon>
        <taxon>Stramenopiles</taxon>
        <taxon>Ochrophyta</taxon>
        <taxon>Bacillariophyta</taxon>
        <taxon>Fragilariophyceae</taxon>
        <taxon>Fragilariophycidae</taxon>
        <taxon>Rhabdonematales</taxon>
        <taxon>Grammatophoraceae</taxon>
        <taxon>Grammatophora</taxon>
    </lineage>
</organism>
<dbReference type="InterPro" id="IPR020904">
    <property type="entry name" value="Sc_DH/Rdtase_CS"/>
</dbReference>
<name>A0A6U5IRZ3_9STRA</name>
<dbReference type="PROSITE" id="PS00061">
    <property type="entry name" value="ADH_SHORT"/>
    <property type="match status" value="1"/>
</dbReference>
<proteinExistence type="predicted"/>